<dbReference type="InterPro" id="IPR036318">
    <property type="entry name" value="FAD-bd_PCMH-like_sf"/>
</dbReference>
<comment type="caution">
    <text evidence="1">The sequence shown here is derived from an EMBL/GenBank/DDBJ whole genome shotgun (WGS) entry which is preliminary data.</text>
</comment>
<dbReference type="OrthoDB" id="8689618at2"/>
<dbReference type="Proteomes" id="UP000318405">
    <property type="component" value="Unassembled WGS sequence"/>
</dbReference>
<evidence type="ECO:0000313" key="1">
    <source>
        <dbReference type="EMBL" id="TSH97025.1"/>
    </source>
</evidence>
<dbReference type="SUPFAM" id="SSF56176">
    <property type="entry name" value="FAD-binding/transporter-associated domain-like"/>
    <property type="match status" value="1"/>
</dbReference>
<protein>
    <recommendedName>
        <fullName evidence="3">FAD-binding protein</fullName>
    </recommendedName>
</protein>
<gene>
    <name evidence="1" type="ORF">FOZ76_06800</name>
</gene>
<dbReference type="GO" id="GO:0050660">
    <property type="term" value="F:flavin adenine dinucleotide binding"/>
    <property type="evidence" value="ECO:0007669"/>
    <property type="project" value="InterPro"/>
</dbReference>
<name>A0A556AX85_9BURK</name>
<keyword evidence="2" id="KW-1185">Reference proteome</keyword>
<dbReference type="AlphaFoldDB" id="A0A556AX85"/>
<dbReference type="RefSeq" id="WP_143947392.1">
    <property type="nucleotide sequence ID" value="NZ_BAABMB010000002.1"/>
</dbReference>
<organism evidence="1 2">
    <name type="scientific">Verticiella sediminum</name>
    <dbReference type="NCBI Taxonomy" id="1247510"/>
    <lineage>
        <taxon>Bacteria</taxon>
        <taxon>Pseudomonadati</taxon>
        <taxon>Pseudomonadota</taxon>
        <taxon>Betaproteobacteria</taxon>
        <taxon>Burkholderiales</taxon>
        <taxon>Alcaligenaceae</taxon>
        <taxon>Verticiella</taxon>
    </lineage>
</organism>
<accession>A0A556AX85</accession>
<evidence type="ECO:0000313" key="2">
    <source>
        <dbReference type="Proteomes" id="UP000318405"/>
    </source>
</evidence>
<evidence type="ECO:0008006" key="3">
    <source>
        <dbReference type="Google" id="ProtNLM"/>
    </source>
</evidence>
<dbReference type="EMBL" id="VLTJ01000011">
    <property type="protein sequence ID" value="TSH97025.1"/>
    <property type="molecule type" value="Genomic_DNA"/>
</dbReference>
<reference evidence="1 2" key="1">
    <citation type="submission" date="2019-07" db="EMBL/GenBank/DDBJ databases">
        <title>Qingshengfaniella alkalisoli gen. nov., sp. nov., isolated from saline soil.</title>
        <authorList>
            <person name="Xu L."/>
            <person name="Huang X.-X."/>
            <person name="Sun J.-Q."/>
        </authorList>
    </citation>
    <scope>NUCLEOTIDE SEQUENCE [LARGE SCALE GENOMIC DNA]</scope>
    <source>
        <strain evidence="1 2">DSM 27279</strain>
    </source>
</reference>
<sequence length="284" mass="29902">MQASRRAFLTGGAALASDWGRFCLRLARSVRGALDDLSQPGLPGFARLRAACAEDLRHALAICADSGVRVSAHAPSRPSPHPTVQFDVSALAAIRRDGALLHVEPGARVDAVRACLPHACPGTAPQASVLDWLADPQMHGWPSLQCARSGLVDADVLLADGAAQYLGAFGSQSAAPALRGDASRIVSRLFVLSREPALAGWLAAPAWPMRFRLDALRQAEPNLAYLLLGGAGALAWPERVRLRAVDPHVPPARPGGHPGASALDTEVKRAFDPHGRLIEGLPVV</sequence>
<proteinExistence type="predicted"/>